<dbReference type="Gramene" id="OE9A070521T1">
    <property type="protein sequence ID" value="OE9A070521C1"/>
    <property type="gene ID" value="OE9A070521"/>
</dbReference>
<dbReference type="EMBL" id="CACTIH010004025">
    <property type="protein sequence ID" value="CAA2988776.1"/>
    <property type="molecule type" value="Genomic_DNA"/>
</dbReference>
<protein>
    <submittedName>
        <fullName evidence="2">Uncharacterized protein</fullName>
    </submittedName>
</protein>
<name>A0A8S0SBX7_OLEEU</name>
<evidence type="ECO:0000256" key="1">
    <source>
        <dbReference type="SAM" id="MobiDB-lite"/>
    </source>
</evidence>
<organism evidence="2 3">
    <name type="scientific">Olea europaea subsp. europaea</name>
    <dbReference type="NCBI Taxonomy" id="158383"/>
    <lineage>
        <taxon>Eukaryota</taxon>
        <taxon>Viridiplantae</taxon>
        <taxon>Streptophyta</taxon>
        <taxon>Embryophyta</taxon>
        <taxon>Tracheophyta</taxon>
        <taxon>Spermatophyta</taxon>
        <taxon>Magnoliopsida</taxon>
        <taxon>eudicotyledons</taxon>
        <taxon>Gunneridae</taxon>
        <taxon>Pentapetalae</taxon>
        <taxon>asterids</taxon>
        <taxon>lamiids</taxon>
        <taxon>Lamiales</taxon>
        <taxon>Oleaceae</taxon>
        <taxon>Oleeae</taxon>
        <taxon>Olea</taxon>
    </lineage>
</organism>
<accession>A0A8S0SBX7</accession>
<reference evidence="2 3" key="1">
    <citation type="submission" date="2019-12" db="EMBL/GenBank/DDBJ databases">
        <authorList>
            <person name="Alioto T."/>
            <person name="Alioto T."/>
            <person name="Gomez Garrido J."/>
        </authorList>
    </citation>
    <scope>NUCLEOTIDE SEQUENCE [LARGE SCALE GENOMIC DNA]</scope>
</reference>
<evidence type="ECO:0000313" key="3">
    <source>
        <dbReference type="Proteomes" id="UP000594638"/>
    </source>
</evidence>
<keyword evidence="3" id="KW-1185">Reference proteome</keyword>
<proteinExistence type="predicted"/>
<dbReference type="Proteomes" id="UP000594638">
    <property type="component" value="Unassembled WGS sequence"/>
</dbReference>
<gene>
    <name evidence="2" type="ORF">OLEA9_A070521</name>
</gene>
<dbReference type="AlphaFoldDB" id="A0A8S0SBX7"/>
<evidence type="ECO:0000313" key="2">
    <source>
        <dbReference type="EMBL" id="CAA2988776.1"/>
    </source>
</evidence>
<comment type="caution">
    <text evidence="2">The sequence shown here is derived from an EMBL/GenBank/DDBJ whole genome shotgun (WGS) entry which is preliminary data.</text>
</comment>
<feature type="region of interest" description="Disordered" evidence="1">
    <location>
        <begin position="35"/>
        <end position="56"/>
    </location>
</feature>
<sequence length="261" mass="29896">MANPRAPPPTQLGGRGVIAPVDRGRTFANIVGEKPTSLPDIEIPWKEPKTSPNGQRKKIVDDRTKIEDNLIKQNRMRQVYRPLIRTMEAGETSKNKLSLDPTSTENQVIGEMTEVLTGMNENKDEPEKQTPPSIVETEVETVLLEEDGKLTEHILVQHQDGCLSLERNTENDLLPQEFGDHRDLIQQEIFIQHVHEAIEVEVNISKEPIQKTNTLLQPPSQVDLNDNQIADNRKKFLNYCNRKKFLSHVQMARTWRVKMEK</sequence>